<evidence type="ECO:0000313" key="2">
    <source>
        <dbReference type="EMBL" id="CAB1415315.1"/>
    </source>
</evidence>
<organism evidence="2 3">
    <name type="scientific">Pleuronectes platessa</name>
    <name type="common">European plaice</name>
    <dbReference type="NCBI Taxonomy" id="8262"/>
    <lineage>
        <taxon>Eukaryota</taxon>
        <taxon>Metazoa</taxon>
        <taxon>Chordata</taxon>
        <taxon>Craniata</taxon>
        <taxon>Vertebrata</taxon>
        <taxon>Euteleostomi</taxon>
        <taxon>Actinopterygii</taxon>
        <taxon>Neopterygii</taxon>
        <taxon>Teleostei</taxon>
        <taxon>Neoteleostei</taxon>
        <taxon>Acanthomorphata</taxon>
        <taxon>Carangaria</taxon>
        <taxon>Pleuronectiformes</taxon>
        <taxon>Pleuronectoidei</taxon>
        <taxon>Pleuronectidae</taxon>
        <taxon>Pleuronectes</taxon>
    </lineage>
</organism>
<name>A0A9N7TLR0_PLEPL</name>
<evidence type="ECO:0000313" key="3">
    <source>
        <dbReference type="Proteomes" id="UP001153269"/>
    </source>
</evidence>
<dbReference type="EMBL" id="CADEAL010000151">
    <property type="protein sequence ID" value="CAB1415315.1"/>
    <property type="molecule type" value="Genomic_DNA"/>
</dbReference>
<comment type="caution">
    <text evidence="2">The sequence shown here is derived from an EMBL/GenBank/DDBJ whole genome shotgun (WGS) entry which is preliminary data.</text>
</comment>
<reference evidence="2" key="1">
    <citation type="submission" date="2020-03" db="EMBL/GenBank/DDBJ databases">
        <authorList>
            <person name="Weist P."/>
        </authorList>
    </citation>
    <scope>NUCLEOTIDE SEQUENCE</scope>
</reference>
<keyword evidence="3" id="KW-1185">Reference proteome</keyword>
<proteinExistence type="predicted"/>
<dbReference type="Proteomes" id="UP001153269">
    <property type="component" value="Unassembled WGS sequence"/>
</dbReference>
<accession>A0A9N7TLR0</accession>
<gene>
    <name evidence="2" type="ORF">PLEPLA_LOCUS3031</name>
</gene>
<dbReference type="AlphaFoldDB" id="A0A9N7TLR0"/>
<feature type="region of interest" description="Disordered" evidence="1">
    <location>
        <begin position="21"/>
        <end position="43"/>
    </location>
</feature>
<sequence>MKMTFARALFVRHVININESLQEQESPSRSRRKAPASSLRKPLTHELLGRRLTSHFDLSPSQLESSHLAPYQKYVWVGRLQTAHFPSGHSSAD</sequence>
<protein>
    <submittedName>
        <fullName evidence="2">Uncharacterized protein</fullName>
    </submittedName>
</protein>
<evidence type="ECO:0000256" key="1">
    <source>
        <dbReference type="SAM" id="MobiDB-lite"/>
    </source>
</evidence>